<dbReference type="SUPFAM" id="SSF48179">
    <property type="entry name" value="6-phosphogluconate dehydrogenase C-terminal domain-like"/>
    <property type="match status" value="1"/>
</dbReference>
<dbReference type="PANTHER" id="PTHR21363:SF0">
    <property type="entry name" value="PREPHENATE DEHYDROGENASE [NADP(+)]"/>
    <property type="match status" value="1"/>
</dbReference>
<dbReference type="Proteomes" id="UP000823926">
    <property type="component" value="Unassembled WGS sequence"/>
</dbReference>
<dbReference type="InterPro" id="IPR050812">
    <property type="entry name" value="Preph/Arog_dehydrog"/>
</dbReference>
<reference evidence="3" key="1">
    <citation type="journal article" date="2021" name="PeerJ">
        <title>Extensive microbial diversity within the chicken gut microbiome revealed by metagenomics and culture.</title>
        <authorList>
            <person name="Gilroy R."/>
            <person name="Ravi A."/>
            <person name="Getino M."/>
            <person name="Pursley I."/>
            <person name="Horton D.L."/>
            <person name="Alikhan N.F."/>
            <person name="Baker D."/>
            <person name="Gharbi K."/>
            <person name="Hall N."/>
            <person name="Watson M."/>
            <person name="Adriaenssens E.M."/>
            <person name="Foster-Nyarko E."/>
            <person name="Jarju S."/>
            <person name="Secka A."/>
            <person name="Antonio M."/>
            <person name="Oren A."/>
            <person name="Chaudhuri R.R."/>
            <person name="La Ragione R."/>
            <person name="Hildebrand F."/>
            <person name="Pallen M.J."/>
        </authorList>
    </citation>
    <scope>NUCLEOTIDE SEQUENCE</scope>
    <source>
        <strain evidence="3">ChiBcec15-1070</strain>
    </source>
</reference>
<evidence type="ECO:0000313" key="3">
    <source>
        <dbReference type="EMBL" id="HIW10606.1"/>
    </source>
</evidence>
<evidence type="ECO:0000259" key="2">
    <source>
        <dbReference type="PROSITE" id="PS51176"/>
    </source>
</evidence>
<dbReference type="GO" id="GO:0070403">
    <property type="term" value="F:NAD+ binding"/>
    <property type="evidence" value="ECO:0007669"/>
    <property type="project" value="InterPro"/>
</dbReference>
<dbReference type="FunFam" id="3.40.50.720:FF:000208">
    <property type="entry name" value="Prephenate dehydrogenase"/>
    <property type="match status" value="1"/>
</dbReference>
<dbReference type="InterPro" id="IPR036291">
    <property type="entry name" value="NAD(P)-bd_dom_sf"/>
</dbReference>
<dbReference type="Pfam" id="PF02153">
    <property type="entry name" value="PDH_N"/>
    <property type="match status" value="1"/>
</dbReference>
<feature type="domain" description="Prephenate/arogenate dehydrogenase" evidence="2">
    <location>
        <begin position="1"/>
        <end position="279"/>
    </location>
</feature>
<name>A0A9D1TXR9_9BACT</name>
<dbReference type="Pfam" id="PF20463">
    <property type="entry name" value="PDH_C"/>
    <property type="match status" value="1"/>
</dbReference>
<dbReference type="EMBL" id="DXHL01000020">
    <property type="protein sequence ID" value="HIW10606.1"/>
    <property type="molecule type" value="Genomic_DNA"/>
</dbReference>
<dbReference type="NCBIfam" id="NF006307">
    <property type="entry name" value="PRK08507.1"/>
    <property type="match status" value="1"/>
</dbReference>
<dbReference type="PROSITE" id="PS51176">
    <property type="entry name" value="PDH_ADH"/>
    <property type="match status" value="1"/>
</dbReference>
<dbReference type="InterPro" id="IPR046826">
    <property type="entry name" value="PDH_N"/>
</dbReference>
<gene>
    <name evidence="3" type="ORF">H9888_03795</name>
</gene>
<dbReference type="GO" id="GO:0004665">
    <property type="term" value="F:prephenate dehydrogenase (NADP+) activity"/>
    <property type="evidence" value="ECO:0007669"/>
    <property type="project" value="InterPro"/>
</dbReference>
<dbReference type="Gene3D" id="3.40.50.720">
    <property type="entry name" value="NAD(P)-binding Rossmann-like Domain"/>
    <property type="match status" value="1"/>
</dbReference>
<dbReference type="Gene3D" id="1.10.3660.10">
    <property type="entry name" value="6-phosphogluconate dehydrogenase C-terminal like domain"/>
    <property type="match status" value="1"/>
</dbReference>
<accession>A0A9D1TXR9</accession>
<sequence>MIATVIGLGLIGGSFALALKDKGLAERVIGVDNDPNHAAKALELGLVDEVLPLEAATEAADLIAIAIPVSAIPITAIKVLNHVRHQIVMDMGSTKEELCEVIAQHAKRNRFVATHPMWGTEYSGPEAAVKGAFSGRSVVICEREASDPEAVSMVEDIYHTLGMPIIYMEPEEHDLHAAYVSHISQVTSYALALTVLEKEREDETIFALAGGGFESTVRLAKSSGEMWIPILLKNKYNVLDVLREHIHQLQIMRRMIERDDAEGLRSAIGRANSIRRIIH</sequence>
<dbReference type="SUPFAM" id="SSF51735">
    <property type="entry name" value="NAD(P)-binding Rossmann-fold domains"/>
    <property type="match status" value="1"/>
</dbReference>
<evidence type="ECO:0000313" key="4">
    <source>
        <dbReference type="Proteomes" id="UP000823926"/>
    </source>
</evidence>
<dbReference type="InterPro" id="IPR008927">
    <property type="entry name" value="6-PGluconate_DH-like_C_sf"/>
</dbReference>
<keyword evidence="1 3" id="KW-0560">Oxidoreductase</keyword>
<dbReference type="InterPro" id="IPR003099">
    <property type="entry name" value="Prephen_DH"/>
</dbReference>
<dbReference type="GO" id="GO:0008977">
    <property type="term" value="F:prephenate dehydrogenase (NAD+) activity"/>
    <property type="evidence" value="ECO:0007669"/>
    <property type="project" value="UniProtKB-EC"/>
</dbReference>
<dbReference type="InterPro" id="IPR046825">
    <property type="entry name" value="PDH_C"/>
</dbReference>
<dbReference type="GO" id="GO:0006571">
    <property type="term" value="P:tyrosine biosynthetic process"/>
    <property type="evidence" value="ECO:0007669"/>
    <property type="project" value="InterPro"/>
</dbReference>
<proteinExistence type="predicted"/>
<dbReference type="PANTHER" id="PTHR21363">
    <property type="entry name" value="PREPHENATE DEHYDROGENASE"/>
    <property type="match status" value="1"/>
</dbReference>
<organism evidence="3 4">
    <name type="scientific">Candidatus Rikenella faecigallinarum</name>
    <dbReference type="NCBI Taxonomy" id="2838745"/>
    <lineage>
        <taxon>Bacteria</taxon>
        <taxon>Pseudomonadati</taxon>
        <taxon>Bacteroidota</taxon>
        <taxon>Bacteroidia</taxon>
        <taxon>Bacteroidales</taxon>
        <taxon>Rikenellaceae</taxon>
        <taxon>Rikenella</taxon>
    </lineage>
</organism>
<comment type="caution">
    <text evidence="3">The sequence shown here is derived from an EMBL/GenBank/DDBJ whole genome shotgun (WGS) entry which is preliminary data.</text>
</comment>
<evidence type="ECO:0000256" key="1">
    <source>
        <dbReference type="ARBA" id="ARBA00023002"/>
    </source>
</evidence>
<reference evidence="3" key="2">
    <citation type="submission" date="2021-04" db="EMBL/GenBank/DDBJ databases">
        <authorList>
            <person name="Gilroy R."/>
        </authorList>
    </citation>
    <scope>NUCLEOTIDE SEQUENCE</scope>
    <source>
        <strain evidence="3">ChiBcec15-1070</strain>
    </source>
</reference>
<dbReference type="AlphaFoldDB" id="A0A9D1TXR9"/>
<dbReference type="EC" id="1.3.1.12" evidence="3"/>
<protein>
    <submittedName>
        <fullName evidence="3">Prephenate dehydrogenase</fullName>
        <ecNumber evidence="3">1.3.1.12</ecNumber>
    </submittedName>
</protein>